<proteinExistence type="inferred from homology"/>
<organism evidence="7 8">
    <name type="scientific">Pseudokineococcus basanitobsidens</name>
    <dbReference type="NCBI Taxonomy" id="1926649"/>
    <lineage>
        <taxon>Bacteria</taxon>
        <taxon>Bacillati</taxon>
        <taxon>Actinomycetota</taxon>
        <taxon>Actinomycetes</taxon>
        <taxon>Kineosporiales</taxon>
        <taxon>Kineosporiaceae</taxon>
        <taxon>Pseudokineococcus</taxon>
    </lineage>
</organism>
<keyword evidence="5 7" id="KW-0808">Transferase</keyword>
<dbReference type="PANTHER" id="PTHR34822">
    <property type="entry name" value="GRPB DOMAIN PROTEIN (AFU_ORTHOLOGUE AFUA_1G01530)"/>
    <property type="match status" value="1"/>
</dbReference>
<comment type="similarity">
    <text evidence="1">In the N-terminal section; belongs to the CoaE family.</text>
</comment>
<dbReference type="Pfam" id="PF04229">
    <property type="entry name" value="GrpB"/>
    <property type="match status" value="1"/>
</dbReference>
<dbReference type="PANTHER" id="PTHR34822:SF1">
    <property type="entry name" value="GRPB FAMILY PROTEIN"/>
    <property type="match status" value="1"/>
</dbReference>
<dbReference type="Gene3D" id="3.40.50.300">
    <property type="entry name" value="P-loop containing nucleotide triphosphate hydrolases"/>
    <property type="match status" value="1"/>
</dbReference>
<comment type="pathway">
    <text evidence="5">Cofactor biosynthesis; coenzyme A biosynthesis; CoA from (R)-pantothenate: step 5/5.</text>
</comment>
<comment type="function">
    <text evidence="5">Catalyzes the phosphorylation of the 3'-hydroxyl group of dephosphocoenzyme A to form coenzyme A.</text>
</comment>
<evidence type="ECO:0000256" key="5">
    <source>
        <dbReference type="HAMAP-Rule" id="MF_00376"/>
    </source>
</evidence>
<evidence type="ECO:0000256" key="4">
    <source>
        <dbReference type="ARBA" id="ARBA00022840"/>
    </source>
</evidence>
<keyword evidence="5" id="KW-0963">Cytoplasm</keyword>
<keyword evidence="5" id="KW-0173">Coenzyme A biosynthesis</keyword>
<comment type="caution">
    <text evidence="7">The sequence shown here is derived from an EMBL/GenBank/DDBJ whole genome shotgun (WGS) entry which is preliminary data.</text>
</comment>
<sequence length="385" mass="40762">MLRVGLTGGTGAGKTTAAGRLAALGALVVDADALAREVVAPGTPGLAAVVGELGHDVLAPDGSLDRPALAALVFADPGRRRALEAITHPLVRERRDALVAAAAADAVVVDDIPLLVETGRAAQWPLVVVVAAPLEVRVRRLVETRGWAEADARARAAAQASDGERLAAADVVLDGAGDPQALRTQVDRLWRERLLPFEEHLRHGERAARPARAELVPPDPTWPAQAARVVARVRRAAGRRALSVEHVGSTAVPGLPAKDVLDLQVVTADLATAQEVAGDLRDAGLVQPPGEWEDELPDGRTEPKGFATNADPARAVNCHVRPAGRRTEDVLLLRDLLRAHADERDAYAGLKARLAAQPHGSVDEYAHRKGPWIRAALERARGERS</sequence>
<evidence type="ECO:0000256" key="3">
    <source>
        <dbReference type="ARBA" id="ARBA00022741"/>
    </source>
</evidence>
<dbReference type="EC" id="2.7.1.24" evidence="5 6"/>
<dbReference type="PROSITE" id="PS51219">
    <property type="entry name" value="DPCK"/>
    <property type="match status" value="1"/>
</dbReference>
<keyword evidence="5 7" id="KW-0418">Kinase</keyword>
<evidence type="ECO:0000256" key="6">
    <source>
        <dbReference type="NCBIfam" id="TIGR00152"/>
    </source>
</evidence>
<dbReference type="HAMAP" id="MF_00376">
    <property type="entry name" value="Dephospho_CoA_kinase"/>
    <property type="match status" value="1"/>
</dbReference>
<dbReference type="GO" id="GO:0004140">
    <property type="term" value="F:dephospho-CoA kinase activity"/>
    <property type="evidence" value="ECO:0007669"/>
    <property type="project" value="UniProtKB-EC"/>
</dbReference>
<dbReference type="CDD" id="cd02022">
    <property type="entry name" value="DPCK"/>
    <property type="match status" value="1"/>
</dbReference>
<comment type="similarity">
    <text evidence="2">In the C-terminal section; belongs to the UPF0157 (GrpB) family.</text>
</comment>
<reference evidence="7 8" key="1">
    <citation type="journal article" date="2017" name="Int. J. Syst. Evol. Microbiol.">
        <title>Pseudokineococcus basanitobsidens sp. nov., isolated from volcanic rock.</title>
        <authorList>
            <person name="Lee D.W."/>
            <person name="Park M.Y."/>
            <person name="Kim J.J."/>
            <person name="Kim B.S."/>
        </authorList>
    </citation>
    <scope>NUCLEOTIDE SEQUENCE [LARGE SCALE GENOMIC DNA]</scope>
    <source>
        <strain evidence="7 8">DSM 103726</strain>
    </source>
</reference>
<protein>
    <recommendedName>
        <fullName evidence="5 6">Dephospho-CoA kinase</fullName>
        <ecNumber evidence="5 6">2.7.1.24</ecNumber>
    </recommendedName>
    <alternativeName>
        <fullName evidence="5">Dephosphocoenzyme A kinase</fullName>
    </alternativeName>
</protein>
<name>A0ABU8RI99_9ACTN</name>
<dbReference type="InterPro" id="IPR043519">
    <property type="entry name" value="NT_sf"/>
</dbReference>
<evidence type="ECO:0000313" key="7">
    <source>
        <dbReference type="EMBL" id="MEJ5944759.1"/>
    </source>
</evidence>
<dbReference type="Proteomes" id="UP001387100">
    <property type="component" value="Unassembled WGS sequence"/>
</dbReference>
<keyword evidence="4 5" id="KW-0067">ATP-binding</keyword>
<dbReference type="RefSeq" id="WP_339574140.1">
    <property type="nucleotide sequence ID" value="NZ_JBBIAA010000003.1"/>
</dbReference>
<feature type="binding site" evidence="5">
    <location>
        <begin position="11"/>
        <end position="16"/>
    </location>
    <ligand>
        <name>ATP</name>
        <dbReference type="ChEBI" id="CHEBI:30616"/>
    </ligand>
</feature>
<dbReference type="SUPFAM" id="SSF81301">
    <property type="entry name" value="Nucleotidyltransferase"/>
    <property type="match status" value="1"/>
</dbReference>
<comment type="catalytic activity">
    <reaction evidence="5">
        <text>3'-dephospho-CoA + ATP = ADP + CoA + H(+)</text>
        <dbReference type="Rhea" id="RHEA:18245"/>
        <dbReference type="ChEBI" id="CHEBI:15378"/>
        <dbReference type="ChEBI" id="CHEBI:30616"/>
        <dbReference type="ChEBI" id="CHEBI:57287"/>
        <dbReference type="ChEBI" id="CHEBI:57328"/>
        <dbReference type="ChEBI" id="CHEBI:456216"/>
        <dbReference type="EC" id="2.7.1.24"/>
    </reaction>
</comment>
<dbReference type="InterPro" id="IPR007344">
    <property type="entry name" value="GrpB/CoaE"/>
</dbReference>
<keyword evidence="3 5" id="KW-0547">Nucleotide-binding</keyword>
<dbReference type="InterPro" id="IPR001977">
    <property type="entry name" value="Depp_CoAkinase"/>
</dbReference>
<dbReference type="NCBIfam" id="NF002879">
    <property type="entry name" value="PRK03333.1"/>
    <property type="match status" value="1"/>
</dbReference>
<gene>
    <name evidence="5 7" type="primary">coaE</name>
    <name evidence="7" type="ORF">WDZ17_05565</name>
</gene>
<evidence type="ECO:0000313" key="8">
    <source>
        <dbReference type="Proteomes" id="UP001387100"/>
    </source>
</evidence>
<dbReference type="EMBL" id="JBBIAA010000003">
    <property type="protein sequence ID" value="MEJ5944759.1"/>
    <property type="molecule type" value="Genomic_DNA"/>
</dbReference>
<keyword evidence="8" id="KW-1185">Reference proteome</keyword>
<dbReference type="NCBIfam" id="TIGR00152">
    <property type="entry name" value="dephospho-CoA kinase"/>
    <property type="match status" value="1"/>
</dbReference>
<dbReference type="SUPFAM" id="SSF52540">
    <property type="entry name" value="P-loop containing nucleoside triphosphate hydrolases"/>
    <property type="match status" value="1"/>
</dbReference>
<accession>A0ABU8RI99</accession>
<dbReference type="InterPro" id="IPR027417">
    <property type="entry name" value="P-loop_NTPase"/>
</dbReference>
<comment type="subcellular location">
    <subcellularLocation>
        <location evidence="5">Cytoplasm</location>
    </subcellularLocation>
</comment>
<dbReference type="Pfam" id="PF01121">
    <property type="entry name" value="CoaE"/>
    <property type="match status" value="1"/>
</dbReference>
<comment type="similarity">
    <text evidence="5">Belongs to the CoaE family.</text>
</comment>
<dbReference type="Gene3D" id="3.30.460.10">
    <property type="entry name" value="Beta Polymerase, domain 2"/>
    <property type="match status" value="1"/>
</dbReference>
<evidence type="ECO:0000256" key="2">
    <source>
        <dbReference type="ARBA" id="ARBA00011058"/>
    </source>
</evidence>
<evidence type="ECO:0000256" key="1">
    <source>
        <dbReference type="ARBA" id="ARBA00008826"/>
    </source>
</evidence>